<organism evidence="1 2">
    <name type="scientific">Trichuris suis</name>
    <name type="common">pig whipworm</name>
    <dbReference type="NCBI Taxonomy" id="68888"/>
    <lineage>
        <taxon>Eukaryota</taxon>
        <taxon>Metazoa</taxon>
        <taxon>Ecdysozoa</taxon>
        <taxon>Nematoda</taxon>
        <taxon>Enoplea</taxon>
        <taxon>Dorylaimia</taxon>
        <taxon>Trichinellida</taxon>
        <taxon>Trichuridae</taxon>
        <taxon>Trichuris</taxon>
    </lineage>
</organism>
<dbReference type="OrthoDB" id="5917216at2759"/>
<gene>
    <name evidence="1" type="ORF">M513_08987</name>
</gene>
<evidence type="ECO:0000313" key="1">
    <source>
        <dbReference type="EMBL" id="KFD50148.1"/>
    </source>
</evidence>
<sequence>MKEKAYAEAQVKEGQLSLSSSIDRSGYVFCEEPKLAVRRRLTIQNGDSARGLDISLLGVTNQLLAEYLTEDLHNAAANLDNQSSKDEFAKLLTKYQRCKAKVDFLEQVGYKLKDSNEQLWCLCKQLESNQTLLLAALSIDDEAFEVANACQNDGETTSNKKSEKEEEREKKTRFKELVDKRNGIRNSLTIVQCNEQLFGGSHFQQWSQCSSVLEEQLRLENAILLEELYAMKENSLELKNEINYLKDIETTLHLSMQCQEEEIKSLRLICSQLHDQHHKKTNATAEENFVSDNEHSSPSWKELSFLLNLKRNGLLEQNLRLIEQAKKLRNEKATARQHAKAKYRRRLFKLQEAIANLSRQFEDQLNIAKSGRFSEKIVLDEKRELRSDKYAEYTYTEIADEQ</sequence>
<dbReference type="AlphaFoldDB" id="A0A085LYV2"/>
<accession>A0A085LYV2</accession>
<dbReference type="Proteomes" id="UP000030764">
    <property type="component" value="Unassembled WGS sequence"/>
</dbReference>
<keyword evidence="2" id="KW-1185">Reference proteome</keyword>
<evidence type="ECO:0000313" key="2">
    <source>
        <dbReference type="Proteomes" id="UP000030764"/>
    </source>
</evidence>
<name>A0A085LYV2_9BILA</name>
<reference evidence="1 2" key="1">
    <citation type="journal article" date="2014" name="Nat. Genet.">
        <title>Genome and transcriptome of the porcine whipworm Trichuris suis.</title>
        <authorList>
            <person name="Jex A.R."/>
            <person name="Nejsum P."/>
            <person name="Schwarz E.M."/>
            <person name="Hu L."/>
            <person name="Young N.D."/>
            <person name="Hall R.S."/>
            <person name="Korhonen P.K."/>
            <person name="Liao S."/>
            <person name="Thamsborg S."/>
            <person name="Xia J."/>
            <person name="Xu P."/>
            <person name="Wang S."/>
            <person name="Scheerlinck J.P."/>
            <person name="Hofmann A."/>
            <person name="Sternberg P.W."/>
            <person name="Wang J."/>
            <person name="Gasser R.B."/>
        </authorList>
    </citation>
    <scope>NUCLEOTIDE SEQUENCE [LARGE SCALE GENOMIC DNA]</scope>
    <source>
        <strain evidence="1">DCEP-RM93M</strain>
    </source>
</reference>
<dbReference type="EMBL" id="KL363258">
    <property type="protein sequence ID" value="KFD50148.1"/>
    <property type="molecule type" value="Genomic_DNA"/>
</dbReference>
<proteinExistence type="predicted"/>
<protein>
    <submittedName>
        <fullName evidence="1">Uncharacterized protein</fullName>
    </submittedName>
</protein>